<sequence length="35" mass="4129">MKTYSLIFSVIMWKAFVKAGLYNWTDKQIEDADKS</sequence>
<dbReference type="EMBL" id="BARS01033965">
    <property type="protein sequence ID" value="GAG16910.1"/>
    <property type="molecule type" value="Genomic_DNA"/>
</dbReference>
<reference evidence="1" key="1">
    <citation type="journal article" date="2014" name="Front. Microbiol.">
        <title>High frequency of phylogenetically diverse reductive dehalogenase-homologous genes in deep subseafloor sedimentary metagenomes.</title>
        <authorList>
            <person name="Kawai M."/>
            <person name="Futagami T."/>
            <person name="Toyoda A."/>
            <person name="Takaki Y."/>
            <person name="Nishi S."/>
            <person name="Hori S."/>
            <person name="Arai W."/>
            <person name="Tsubouchi T."/>
            <person name="Morono Y."/>
            <person name="Uchiyama I."/>
            <person name="Ito T."/>
            <person name="Fujiyama A."/>
            <person name="Inagaki F."/>
            <person name="Takami H."/>
        </authorList>
    </citation>
    <scope>NUCLEOTIDE SEQUENCE</scope>
    <source>
        <strain evidence="1">Expedition CK06-06</strain>
    </source>
</reference>
<evidence type="ECO:0000313" key="1">
    <source>
        <dbReference type="EMBL" id="GAG16910.1"/>
    </source>
</evidence>
<feature type="non-terminal residue" evidence="1">
    <location>
        <position position="35"/>
    </location>
</feature>
<gene>
    <name evidence="1" type="ORF">S01H1_52541</name>
</gene>
<dbReference type="AlphaFoldDB" id="X0VF11"/>
<organism evidence="1">
    <name type="scientific">marine sediment metagenome</name>
    <dbReference type="NCBI Taxonomy" id="412755"/>
    <lineage>
        <taxon>unclassified sequences</taxon>
        <taxon>metagenomes</taxon>
        <taxon>ecological metagenomes</taxon>
    </lineage>
</organism>
<proteinExistence type="predicted"/>
<protein>
    <submittedName>
        <fullName evidence="1">Uncharacterized protein</fullName>
    </submittedName>
</protein>
<name>X0VF11_9ZZZZ</name>
<accession>X0VF11</accession>
<comment type="caution">
    <text evidence="1">The sequence shown here is derived from an EMBL/GenBank/DDBJ whole genome shotgun (WGS) entry which is preliminary data.</text>
</comment>